<dbReference type="STRING" id="380248.SAMN05216251_11743"/>
<dbReference type="OrthoDB" id="4255520at2"/>
<accession>A0A1I2JCU4</accession>
<sequence>MDTPPITVHPPGPGGGRRVTIRGTDVGRAHRIADLVEFLRRAGLDDVEVEQTDLIQWLGGGADTWA</sequence>
<reference evidence="2 3" key="1">
    <citation type="submission" date="2016-10" db="EMBL/GenBank/DDBJ databases">
        <authorList>
            <person name="de Groot N.N."/>
        </authorList>
    </citation>
    <scope>NUCLEOTIDE SEQUENCE [LARGE SCALE GENOMIC DNA]</scope>
    <source>
        <strain evidence="2 3">CGMCC 4.3510</strain>
    </source>
</reference>
<organism evidence="2 3">
    <name type="scientific">Actinacidiphila alni</name>
    <dbReference type="NCBI Taxonomy" id="380248"/>
    <lineage>
        <taxon>Bacteria</taxon>
        <taxon>Bacillati</taxon>
        <taxon>Actinomycetota</taxon>
        <taxon>Actinomycetes</taxon>
        <taxon>Kitasatosporales</taxon>
        <taxon>Streptomycetaceae</taxon>
        <taxon>Actinacidiphila</taxon>
    </lineage>
</organism>
<gene>
    <name evidence="2" type="ORF">SAMN05216251_11743</name>
</gene>
<feature type="region of interest" description="Disordered" evidence="1">
    <location>
        <begin position="1"/>
        <end position="21"/>
    </location>
</feature>
<dbReference type="EMBL" id="FONG01000017">
    <property type="protein sequence ID" value="SFF51663.1"/>
    <property type="molecule type" value="Genomic_DNA"/>
</dbReference>
<evidence type="ECO:0000313" key="2">
    <source>
        <dbReference type="EMBL" id="SFF51663.1"/>
    </source>
</evidence>
<dbReference type="Proteomes" id="UP000199323">
    <property type="component" value="Unassembled WGS sequence"/>
</dbReference>
<evidence type="ECO:0000256" key="1">
    <source>
        <dbReference type="SAM" id="MobiDB-lite"/>
    </source>
</evidence>
<dbReference type="RefSeq" id="WP_093715961.1">
    <property type="nucleotide sequence ID" value="NZ_FONG01000017.1"/>
</dbReference>
<dbReference type="AlphaFoldDB" id="A0A1I2JCU4"/>
<proteinExistence type="predicted"/>
<evidence type="ECO:0000313" key="3">
    <source>
        <dbReference type="Proteomes" id="UP000199323"/>
    </source>
</evidence>
<keyword evidence="3" id="KW-1185">Reference proteome</keyword>
<name>A0A1I2JCU4_9ACTN</name>
<protein>
    <submittedName>
        <fullName evidence="2">Uncharacterized protein</fullName>
    </submittedName>
</protein>